<feature type="compositionally biased region" description="Pro residues" evidence="1">
    <location>
        <begin position="125"/>
        <end position="137"/>
    </location>
</feature>
<dbReference type="AlphaFoldDB" id="A0AA36I0Y7"/>
<comment type="caution">
    <text evidence="2">The sequence shown here is derived from an EMBL/GenBank/DDBJ whole genome shotgun (WGS) entry which is preliminary data.</text>
</comment>
<evidence type="ECO:0000313" key="2">
    <source>
        <dbReference type="EMBL" id="CAJ1378355.1"/>
    </source>
</evidence>
<feature type="region of interest" description="Disordered" evidence="1">
    <location>
        <begin position="78"/>
        <end position="146"/>
    </location>
</feature>
<proteinExistence type="predicted"/>
<organism evidence="2 3">
    <name type="scientific">Effrenium voratum</name>
    <dbReference type="NCBI Taxonomy" id="2562239"/>
    <lineage>
        <taxon>Eukaryota</taxon>
        <taxon>Sar</taxon>
        <taxon>Alveolata</taxon>
        <taxon>Dinophyceae</taxon>
        <taxon>Suessiales</taxon>
        <taxon>Symbiodiniaceae</taxon>
        <taxon>Effrenium</taxon>
    </lineage>
</organism>
<dbReference type="Proteomes" id="UP001178507">
    <property type="component" value="Unassembled WGS sequence"/>
</dbReference>
<keyword evidence="3" id="KW-1185">Reference proteome</keyword>
<evidence type="ECO:0000313" key="3">
    <source>
        <dbReference type="Proteomes" id="UP001178507"/>
    </source>
</evidence>
<gene>
    <name evidence="2" type="ORF">EVOR1521_LOCUS6921</name>
</gene>
<accession>A0AA36I0Y7</accession>
<dbReference type="EMBL" id="CAUJNA010000535">
    <property type="protein sequence ID" value="CAJ1378355.1"/>
    <property type="molecule type" value="Genomic_DNA"/>
</dbReference>
<evidence type="ECO:0000256" key="1">
    <source>
        <dbReference type="SAM" id="MobiDB-lite"/>
    </source>
</evidence>
<reference evidence="2" key="1">
    <citation type="submission" date="2023-08" db="EMBL/GenBank/DDBJ databases">
        <authorList>
            <person name="Chen Y."/>
            <person name="Shah S."/>
            <person name="Dougan E. K."/>
            <person name="Thang M."/>
            <person name="Chan C."/>
        </authorList>
    </citation>
    <scope>NUCLEOTIDE SEQUENCE</scope>
</reference>
<sequence length="230" mass="25158">MVLQVPWLPGPAALQAPVAAELRGNGRPCNLTGFHAASTSLRLGLGVGLGLVRRAKARYAPQPKLDPELMGLAMLNQESEDEEFQPEPTESPRDDDDESWVFWDEQRNPTMGSGGLPRQKTAAPLPEPLPSLTPPEPGAGDDTEDQERTFQKAYGAQPVIMDTDGRPLKVPQYSSFEEAVREFQYPAFLQAGLARKGFYFLTPVQQCALPLMRGPGAHELVLMGCHNPQV</sequence>
<protein>
    <submittedName>
        <fullName evidence="2">Uncharacterized protein</fullName>
    </submittedName>
</protein>
<name>A0AA36I0Y7_9DINO</name>